<accession>A0ABD0Y654</accession>
<evidence type="ECO:0000313" key="2">
    <source>
        <dbReference type="Proteomes" id="UP001558652"/>
    </source>
</evidence>
<dbReference type="AlphaFoldDB" id="A0ABD0Y654"/>
<sequence length="100" mass="11460">MDNHTQARFNIESISRASDQAFKLERMCGHNLPDGALIYGLKLCVQYNKIVPRDHELARHWAGGSSAHRFMRTNLIEIHNTYLNMDDKIAAFLGSYQVLL</sequence>
<protein>
    <submittedName>
        <fullName evidence="1">Uncharacterized protein</fullName>
    </submittedName>
</protein>
<gene>
    <name evidence="1" type="ORF">AAG570_008330</name>
</gene>
<keyword evidence="2" id="KW-1185">Reference proteome</keyword>
<dbReference type="EMBL" id="JBFDAA010000023">
    <property type="protein sequence ID" value="KAL1110253.1"/>
    <property type="molecule type" value="Genomic_DNA"/>
</dbReference>
<dbReference type="Proteomes" id="UP001558652">
    <property type="component" value="Unassembled WGS sequence"/>
</dbReference>
<name>A0ABD0Y654_9HEMI</name>
<proteinExistence type="predicted"/>
<reference evidence="1 2" key="1">
    <citation type="submission" date="2024-07" db="EMBL/GenBank/DDBJ databases">
        <title>Chromosome-level genome assembly of the water stick insect Ranatra chinensis (Heteroptera: Nepidae).</title>
        <authorList>
            <person name="Liu X."/>
        </authorList>
    </citation>
    <scope>NUCLEOTIDE SEQUENCE [LARGE SCALE GENOMIC DNA]</scope>
    <source>
        <strain evidence="1">Cailab_2021Rc</strain>
        <tissue evidence="1">Muscle</tissue>
    </source>
</reference>
<organism evidence="1 2">
    <name type="scientific">Ranatra chinensis</name>
    <dbReference type="NCBI Taxonomy" id="642074"/>
    <lineage>
        <taxon>Eukaryota</taxon>
        <taxon>Metazoa</taxon>
        <taxon>Ecdysozoa</taxon>
        <taxon>Arthropoda</taxon>
        <taxon>Hexapoda</taxon>
        <taxon>Insecta</taxon>
        <taxon>Pterygota</taxon>
        <taxon>Neoptera</taxon>
        <taxon>Paraneoptera</taxon>
        <taxon>Hemiptera</taxon>
        <taxon>Heteroptera</taxon>
        <taxon>Panheteroptera</taxon>
        <taxon>Nepomorpha</taxon>
        <taxon>Nepidae</taxon>
        <taxon>Ranatrinae</taxon>
        <taxon>Ranatra</taxon>
    </lineage>
</organism>
<comment type="caution">
    <text evidence="1">The sequence shown here is derived from an EMBL/GenBank/DDBJ whole genome shotgun (WGS) entry which is preliminary data.</text>
</comment>
<evidence type="ECO:0000313" key="1">
    <source>
        <dbReference type="EMBL" id="KAL1110253.1"/>
    </source>
</evidence>